<proteinExistence type="predicted"/>
<name>A0ACA9Q2J2_9GLOM</name>
<dbReference type="EMBL" id="CAJVQC010024375">
    <property type="protein sequence ID" value="CAG8726221.1"/>
    <property type="molecule type" value="Genomic_DNA"/>
</dbReference>
<comment type="caution">
    <text evidence="1">The sequence shown here is derived from an EMBL/GenBank/DDBJ whole genome shotgun (WGS) entry which is preliminary data.</text>
</comment>
<protein>
    <submittedName>
        <fullName evidence="1">18464_t:CDS:1</fullName>
    </submittedName>
</protein>
<gene>
    <name evidence="1" type="ORF">RPERSI_LOCUS11715</name>
</gene>
<keyword evidence="2" id="KW-1185">Reference proteome</keyword>
<sequence>MKRIQTKKTKKATQKVLLQKCIKSKIQVLSSQKSLSDESQFNNDDFNFTASYMLNSTSNMLSRSNHLINDDFDSIASHVLNSASDMLSSSDQLINDDFKCSFSTTSNISSSASDMISTSDYSGINF</sequence>
<evidence type="ECO:0000313" key="1">
    <source>
        <dbReference type="EMBL" id="CAG8726221.1"/>
    </source>
</evidence>
<reference evidence="1" key="1">
    <citation type="submission" date="2021-06" db="EMBL/GenBank/DDBJ databases">
        <authorList>
            <person name="Kallberg Y."/>
            <person name="Tangrot J."/>
            <person name="Rosling A."/>
        </authorList>
    </citation>
    <scope>NUCLEOTIDE SEQUENCE</scope>
    <source>
        <strain evidence="1">MA461A</strain>
    </source>
</reference>
<evidence type="ECO:0000313" key="2">
    <source>
        <dbReference type="Proteomes" id="UP000789920"/>
    </source>
</evidence>
<accession>A0ACA9Q2J2</accession>
<organism evidence="1 2">
    <name type="scientific">Racocetra persica</name>
    <dbReference type="NCBI Taxonomy" id="160502"/>
    <lineage>
        <taxon>Eukaryota</taxon>
        <taxon>Fungi</taxon>
        <taxon>Fungi incertae sedis</taxon>
        <taxon>Mucoromycota</taxon>
        <taxon>Glomeromycotina</taxon>
        <taxon>Glomeromycetes</taxon>
        <taxon>Diversisporales</taxon>
        <taxon>Gigasporaceae</taxon>
        <taxon>Racocetra</taxon>
    </lineage>
</organism>
<dbReference type="Proteomes" id="UP000789920">
    <property type="component" value="Unassembled WGS sequence"/>
</dbReference>